<dbReference type="Pfam" id="PF22811">
    <property type="entry name" value="Zn_ribbon_NrdR"/>
    <property type="match status" value="1"/>
</dbReference>
<keyword evidence="2 7" id="KW-0547">Nucleotide-binding</keyword>
<dbReference type="InterPro" id="IPR003796">
    <property type="entry name" value="RNR_NrdR-like"/>
</dbReference>
<reference evidence="10" key="1">
    <citation type="submission" date="2017-09" db="EMBL/GenBank/DDBJ databases">
        <title>Depth-based differentiation of microbial function through sediment-hosted aquifers and enrichment of novel symbionts in the deep terrestrial subsurface.</title>
        <authorList>
            <person name="Probst A.J."/>
            <person name="Ladd B."/>
            <person name="Jarett J.K."/>
            <person name="Geller-Mcgrath D.E."/>
            <person name="Sieber C.M.K."/>
            <person name="Emerson J.B."/>
            <person name="Anantharaman K."/>
            <person name="Thomas B.C."/>
            <person name="Malmstrom R."/>
            <person name="Stieglmeier M."/>
            <person name="Klingl A."/>
            <person name="Woyke T."/>
            <person name="Ryan C.M."/>
            <person name="Banfield J.F."/>
        </authorList>
    </citation>
    <scope>NUCLEOTIDE SEQUENCE [LARGE SCALE GENOMIC DNA]</scope>
</reference>
<comment type="function">
    <text evidence="7">Negatively regulates transcription of bacterial ribonucleotide reductase nrd genes and operons by binding to NrdR-boxes.</text>
</comment>
<proteinExistence type="inferred from homology"/>
<feature type="domain" description="ATP-cone" evidence="8">
    <location>
        <begin position="47"/>
        <end position="137"/>
    </location>
</feature>
<dbReference type="EMBL" id="PEZW01000018">
    <property type="protein sequence ID" value="PIS07631.1"/>
    <property type="molecule type" value="Genomic_DNA"/>
</dbReference>
<gene>
    <name evidence="7" type="primary">nrdR</name>
    <name evidence="9" type="ORF">COT78_02945</name>
</gene>
<keyword evidence="5 7" id="KW-0238">DNA-binding</keyword>
<dbReference type="NCBIfam" id="TIGR00244">
    <property type="entry name" value="transcriptional regulator NrdR"/>
    <property type="match status" value="1"/>
</dbReference>
<evidence type="ECO:0000256" key="5">
    <source>
        <dbReference type="ARBA" id="ARBA00023125"/>
    </source>
</evidence>
<dbReference type="PANTHER" id="PTHR30455">
    <property type="entry name" value="TRANSCRIPTIONAL REPRESSOR NRDR"/>
    <property type="match status" value="1"/>
</dbReference>
<comment type="caution">
    <text evidence="9">The sequence shown here is derived from an EMBL/GenBank/DDBJ whole genome shotgun (WGS) entry which is preliminary data.</text>
</comment>
<keyword evidence="6 7" id="KW-0804">Transcription</keyword>
<dbReference type="GO" id="GO:0005524">
    <property type="term" value="F:ATP binding"/>
    <property type="evidence" value="ECO:0007669"/>
    <property type="project" value="UniProtKB-UniRule"/>
</dbReference>
<keyword evidence="4 7" id="KW-0805">Transcription regulation</keyword>
<evidence type="ECO:0000256" key="2">
    <source>
        <dbReference type="ARBA" id="ARBA00022741"/>
    </source>
</evidence>
<protein>
    <recommendedName>
        <fullName evidence="7">Transcriptional repressor NrdR</fullName>
    </recommendedName>
</protein>
<dbReference type="GO" id="GO:0045892">
    <property type="term" value="P:negative regulation of DNA-templated transcription"/>
    <property type="evidence" value="ECO:0007669"/>
    <property type="project" value="UniProtKB-UniRule"/>
</dbReference>
<dbReference type="GO" id="GO:0008270">
    <property type="term" value="F:zinc ion binding"/>
    <property type="evidence" value="ECO:0007669"/>
    <property type="project" value="InterPro"/>
</dbReference>
<name>A0A2H0W6C8_9BACT</name>
<evidence type="ECO:0000259" key="8">
    <source>
        <dbReference type="PROSITE" id="PS51161"/>
    </source>
</evidence>
<evidence type="ECO:0000256" key="3">
    <source>
        <dbReference type="ARBA" id="ARBA00022840"/>
    </source>
</evidence>
<dbReference type="HAMAP" id="MF_00440">
    <property type="entry name" value="NrdR"/>
    <property type="match status" value="1"/>
</dbReference>
<dbReference type="InterPro" id="IPR005144">
    <property type="entry name" value="ATP-cone_dom"/>
</dbReference>
<keyword evidence="1 7" id="KW-0678">Repressor</keyword>
<sequence>MFCPECKKSDTRVLDSRDDTRVIRRRRECLRCHYRFTTYERVESPRLKVIKRNGESEDYSRDKLSKGIFLAMEKRPVSQAQIEAILDSIEHEITRLKTKFISSKQMGNFAISKLKEVDEVAYLRFLSVYKSFGSASKFQKEAEKLTKDKPI</sequence>
<dbReference type="PROSITE" id="PS51161">
    <property type="entry name" value="ATP_CONE"/>
    <property type="match status" value="1"/>
</dbReference>
<accession>A0A2H0W6C8</accession>
<keyword evidence="3 7" id="KW-0067">ATP-binding</keyword>
<organism evidence="9 10">
    <name type="scientific">Candidatus Berkelbacteria bacterium CG10_big_fil_rev_8_21_14_0_10_43_13</name>
    <dbReference type="NCBI Taxonomy" id="1974514"/>
    <lineage>
        <taxon>Bacteria</taxon>
        <taxon>Candidatus Berkelbacteria</taxon>
    </lineage>
</organism>
<dbReference type="PANTHER" id="PTHR30455:SF2">
    <property type="entry name" value="TRANSCRIPTIONAL REPRESSOR NRDR"/>
    <property type="match status" value="1"/>
</dbReference>
<evidence type="ECO:0000313" key="9">
    <source>
        <dbReference type="EMBL" id="PIS07631.1"/>
    </source>
</evidence>
<dbReference type="Proteomes" id="UP000231382">
    <property type="component" value="Unassembled WGS sequence"/>
</dbReference>
<comment type="similarity">
    <text evidence="7">Belongs to the NrdR family.</text>
</comment>
<dbReference type="GO" id="GO:0003677">
    <property type="term" value="F:DNA binding"/>
    <property type="evidence" value="ECO:0007669"/>
    <property type="project" value="UniProtKB-KW"/>
</dbReference>
<dbReference type="Pfam" id="PF03477">
    <property type="entry name" value="ATP-cone"/>
    <property type="match status" value="1"/>
</dbReference>
<evidence type="ECO:0000256" key="4">
    <source>
        <dbReference type="ARBA" id="ARBA00023015"/>
    </source>
</evidence>
<comment type="caution">
    <text evidence="7">Lacks conserved residue(s) required for the propagation of feature annotation.</text>
</comment>
<evidence type="ECO:0000256" key="7">
    <source>
        <dbReference type="HAMAP-Rule" id="MF_00440"/>
    </source>
</evidence>
<dbReference type="InterPro" id="IPR055173">
    <property type="entry name" value="NrdR-like_N"/>
</dbReference>
<evidence type="ECO:0000256" key="1">
    <source>
        <dbReference type="ARBA" id="ARBA00022491"/>
    </source>
</evidence>
<evidence type="ECO:0000256" key="6">
    <source>
        <dbReference type="ARBA" id="ARBA00023163"/>
    </source>
</evidence>
<dbReference type="AlphaFoldDB" id="A0A2H0W6C8"/>
<evidence type="ECO:0000313" key="10">
    <source>
        <dbReference type="Proteomes" id="UP000231382"/>
    </source>
</evidence>